<organism evidence="1 2">
    <name type="scientific">Trichodelitschia bisporula</name>
    <dbReference type="NCBI Taxonomy" id="703511"/>
    <lineage>
        <taxon>Eukaryota</taxon>
        <taxon>Fungi</taxon>
        <taxon>Dikarya</taxon>
        <taxon>Ascomycota</taxon>
        <taxon>Pezizomycotina</taxon>
        <taxon>Dothideomycetes</taxon>
        <taxon>Dothideomycetes incertae sedis</taxon>
        <taxon>Phaeotrichales</taxon>
        <taxon>Phaeotrichaceae</taxon>
        <taxon>Trichodelitschia</taxon>
    </lineage>
</organism>
<gene>
    <name evidence="1" type="ORF">EJ06DRAFT_534208</name>
</gene>
<evidence type="ECO:0000313" key="2">
    <source>
        <dbReference type="Proteomes" id="UP000799640"/>
    </source>
</evidence>
<sequence>MGHRLDRTFQSYINRVSQVHTQAVFANEEPDHGAMDLLSHQAVNRDPRAQPSNMVLRHQPGYNSQPGLSQLLKKRDDAKFAILMTGSTVRDAHM</sequence>
<dbReference type="Proteomes" id="UP000799640">
    <property type="component" value="Unassembled WGS sequence"/>
</dbReference>
<protein>
    <submittedName>
        <fullName evidence="1">Uncharacterized protein</fullName>
    </submittedName>
</protein>
<dbReference type="AlphaFoldDB" id="A0A6G1HKE5"/>
<accession>A0A6G1HKE5</accession>
<proteinExistence type="predicted"/>
<reference evidence="1" key="1">
    <citation type="journal article" date="2020" name="Stud. Mycol.">
        <title>101 Dothideomycetes genomes: a test case for predicting lifestyles and emergence of pathogens.</title>
        <authorList>
            <person name="Haridas S."/>
            <person name="Albert R."/>
            <person name="Binder M."/>
            <person name="Bloem J."/>
            <person name="Labutti K."/>
            <person name="Salamov A."/>
            <person name="Andreopoulos B."/>
            <person name="Baker S."/>
            <person name="Barry K."/>
            <person name="Bills G."/>
            <person name="Bluhm B."/>
            <person name="Cannon C."/>
            <person name="Castanera R."/>
            <person name="Culley D."/>
            <person name="Daum C."/>
            <person name="Ezra D."/>
            <person name="Gonzalez J."/>
            <person name="Henrissat B."/>
            <person name="Kuo A."/>
            <person name="Liang C."/>
            <person name="Lipzen A."/>
            <person name="Lutzoni F."/>
            <person name="Magnuson J."/>
            <person name="Mondo S."/>
            <person name="Nolan M."/>
            <person name="Ohm R."/>
            <person name="Pangilinan J."/>
            <person name="Park H.-J."/>
            <person name="Ramirez L."/>
            <person name="Alfaro M."/>
            <person name="Sun H."/>
            <person name="Tritt A."/>
            <person name="Yoshinaga Y."/>
            <person name="Zwiers L.-H."/>
            <person name="Turgeon B."/>
            <person name="Goodwin S."/>
            <person name="Spatafora J."/>
            <person name="Crous P."/>
            <person name="Grigoriev I."/>
        </authorList>
    </citation>
    <scope>NUCLEOTIDE SEQUENCE</scope>
    <source>
        <strain evidence="1">CBS 262.69</strain>
    </source>
</reference>
<keyword evidence="2" id="KW-1185">Reference proteome</keyword>
<feature type="non-terminal residue" evidence="1">
    <location>
        <position position="94"/>
    </location>
</feature>
<name>A0A6G1HKE5_9PEZI</name>
<dbReference type="EMBL" id="ML996707">
    <property type="protein sequence ID" value="KAF2396480.1"/>
    <property type="molecule type" value="Genomic_DNA"/>
</dbReference>
<evidence type="ECO:0000313" key="1">
    <source>
        <dbReference type="EMBL" id="KAF2396480.1"/>
    </source>
</evidence>